<evidence type="ECO:0000256" key="13">
    <source>
        <dbReference type="ARBA" id="ARBA00066994"/>
    </source>
</evidence>
<dbReference type="InterPro" id="IPR044542">
    <property type="entry name" value="NAA30-like"/>
</dbReference>
<evidence type="ECO:0000313" key="21">
    <source>
        <dbReference type="Proteomes" id="UP000543364"/>
    </source>
</evidence>
<dbReference type="InterPro" id="IPR016181">
    <property type="entry name" value="Acyl_CoA_acyltransferase"/>
</dbReference>
<evidence type="ECO:0000256" key="15">
    <source>
        <dbReference type="ARBA" id="ARBA00076746"/>
    </source>
</evidence>
<feature type="domain" description="N-acetyltransferase" evidence="19">
    <location>
        <begin position="139"/>
        <end position="290"/>
    </location>
</feature>
<keyword evidence="6" id="KW-0012">Acyltransferase</keyword>
<organism evidence="20 21">
    <name type="scientific">Cephalopterus ornatus</name>
    <name type="common">Amazonian umbrellabird</name>
    <dbReference type="NCBI Taxonomy" id="114276"/>
    <lineage>
        <taxon>Eukaryota</taxon>
        <taxon>Metazoa</taxon>
        <taxon>Chordata</taxon>
        <taxon>Craniata</taxon>
        <taxon>Vertebrata</taxon>
        <taxon>Euteleostomi</taxon>
        <taxon>Archelosauria</taxon>
        <taxon>Archosauria</taxon>
        <taxon>Dinosauria</taxon>
        <taxon>Saurischia</taxon>
        <taxon>Theropoda</taxon>
        <taxon>Coelurosauria</taxon>
        <taxon>Aves</taxon>
        <taxon>Neognathae</taxon>
        <taxon>Neoaves</taxon>
        <taxon>Telluraves</taxon>
        <taxon>Australaves</taxon>
        <taxon>Passeriformes</taxon>
        <taxon>Cotingidae</taxon>
        <taxon>Cephalopterus</taxon>
    </lineage>
</organism>
<evidence type="ECO:0000256" key="14">
    <source>
        <dbReference type="ARBA" id="ARBA00071796"/>
    </source>
</evidence>
<comment type="catalytic activity">
    <reaction evidence="9">
        <text>N-terminal L-methionyl-L-leucyl-[protein] + acetyl-CoA = N-terminal N(alpha)-acetyl-L-methionyl-L-leucyl-[protein] + CoA + H(+)</text>
        <dbReference type="Rhea" id="RHEA:50520"/>
        <dbReference type="Rhea" id="RHEA-COMP:12711"/>
        <dbReference type="Rhea" id="RHEA-COMP:12712"/>
        <dbReference type="ChEBI" id="CHEBI:15378"/>
        <dbReference type="ChEBI" id="CHEBI:57287"/>
        <dbReference type="ChEBI" id="CHEBI:57288"/>
        <dbReference type="ChEBI" id="CHEBI:133377"/>
        <dbReference type="ChEBI" id="CHEBI:133378"/>
        <dbReference type="EC" id="2.3.1.256"/>
    </reaction>
</comment>
<evidence type="ECO:0000256" key="17">
    <source>
        <dbReference type="ARBA" id="ARBA00079214"/>
    </source>
</evidence>
<dbReference type="Gene3D" id="3.40.630.30">
    <property type="match status" value="1"/>
</dbReference>
<comment type="caution">
    <text evidence="20">The sequence shown here is derived from an EMBL/GenBank/DDBJ whole genome shotgun (WGS) entry which is preliminary data.</text>
</comment>
<comment type="catalytic activity">
    <reaction evidence="12">
        <text>N-terminal L-methionyl-L-tryptophyl-[protein] + acetyl-CoA = N-terminal N(alpha)-acetyl-L-methionyl-L-tryptophyl-[protein] + CoA + H(+)</text>
        <dbReference type="Rhea" id="RHEA:50560"/>
        <dbReference type="Rhea" id="RHEA-COMP:12724"/>
        <dbReference type="Rhea" id="RHEA-COMP:12725"/>
        <dbReference type="ChEBI" id="CHEBI:15378"/>
        <dbReference type="ChEBI" id="CHEBI:57287"/>
        <dbReference type="ChEBI" id="CHEBI:57288"/>
        <dbReference type="ChEBI" id="CHEBI:133386"/>
        <dbReference type="ChEBI" id="CHEBI:133387"/>
        <dbReference type="EC" id="2.3.1.256"/>
    </reaction>
</comment>
<dbReference type="Proteomes" id="UP000543364">
    <property type="component" value="Unassembled WGS sequence"/>
</dbReference>
<feature type="compositionally biased region" description="Low complexity" evidence="18">
    <location>
        <begin position="62"/>
        <end position="91"/>
    </location>
</feature>
<accession>A0A7K5UJL0</accession>
<evidence type="ECO:0000256" key="18">
    <source>
        <dbReference type="SAM" id="MobiDB-lite"/>
    </source>
</evidence>
<dbReference type="EC" id="2.3.1.256" evidence="13"/>
<comment type="similarity">
    <text evidence="7">Belongs to the acetyltransferase family. MAK3 subfamily.</text>
</comment>
<keyword evidence="4 20" id="KW-0808">Transferase</keyword>
<evidence type="ECO:0000256" key="3">
    <source>
        <dbReference type="ARBA" id="ARBA00022490"/>
    </source>
</evidence>
<feature type="non-terminal residue" evidence="20">
    <location>
        <position position="290"/>
    </location>
</feature>
<dbReference type="PANTHER" id="PTHR45896">
    <property type="entry name" value="N-ALPHA-ACETYLTRANSFERASE 30"/>
    <property type="match status" value="1"/>
</dbReference>
<dbReference type="CDD" id="cd04301">
    <property type="entry name" value="NAT_SF"/>
    <property type="match status" value="1"/>
</dbReference>
<proteinExistence type="inferred from homology"/>
<comment type="catalytic activity">
    <reaction evidence="11">
        <text>N-terminal L-methionyl-L-phenylalanyl-[protein] + acetyl-CoA = N-terminal N(alpha)-acetyl-L-methionyl-L-phenylalanyl-[protein] + CoA + H(+)</text>
        <dbReference type="Rhea" id="RHEA:50528"/>
        <dbReference type="Rhea" id="RHEA-COMP:12715"/>
        <dbReference type="Rhea" id="RHEA-COMP:12716"/>
        <dbReference type="ChEBI" id="CHEBI:15378"/>
        <dbReference type="ChEBI" id="CHEBI:57287"/>
        <dbReference type="ChEBI" id="CHEBI:57288"/>
        <dbReference type="ChEBI" id="CHEBI:133382"/>
        <dbReference type="ChEBI" id="CHEBI:133383"/>
        <dbReference type="EC" id="2.3.1.256"/>
    </reaction>
</comment>
<name>A0A7K5UJL0_CEPOR</name>
<keyword evidence="3" id="KW-0963">Cytoplasm</keyword>
<feature type="non-terminal residue" evidence="20">
    <location>
        <position position="1"/>
    </location>
</feature>
<dbReference type="PANTHER" id="PTHR45896:SF1">
    <property type="entry name" value="N-ALPHA-ACETYLTRANSFERASE 30"/>
    <property type="match status" value="1"/>
</dbReference>
<dbReference type="FunFam" id="3.40.630.30:FF:000010">
    <property type="entry name" value="Putative N-alpha-acetyltransferase 30"/>
    <property type="match status" value="1"/>
</dbReference>
<dbReference type="SUPFAM" id="SSF55729">
    <property type="entry name" value="Acyl-CoA N-acyltransferases (Nat)"/>
    <property type="match status" value="1"/>
</dbReference>
<dbReference type="AlphaFoldDB" id="A0A7K5UJL0"/>
<evidence type="ECO:0000259" key="19">
    <source>
        <dbReference type="PROSITE" id="PS51186"/>
    </source>
</evidence>
<evidence type="ECO:0000256" key="10">
    <source>
        <dbReference type="ARBA" id="ARBA00052207"/>
    </source>
</evidence>
<evidence type="ECO:0000313" key="20">
    <source>
        <dbReference type="EMBL" id="NWU16897.1"/>
    </source>
</evidence>
<evidence type="ECO:0000256" key="12">
    <source>
        <dbReference type="ARBA" id="ARBA00052477"/>
    </source>
</evidence>
<dbReference type="GO" id="GO:0031417">
    <property type="term" value="C:NatC complex"/>
    <property type="evidence" value="ECO:0007669"/>
    <property type="project" value="TreeGrafter"/>
</dbReference>
<keyword evidence="21" id="KW-1185">Reference proteome</keyword>
<evidence type="ECO:0000256" key="11">
    <source>
        <dbReference type="ARBA" id="ARBA00052362"/>
    </source>
</evidence>
<evidence type="ECO:0000256" key="4">
    <source>
        <dbReference type="ARBA" id="ARBA00022679"/>
    </source>
</evidence>
<keyword evidence="5" id="KW-0539">Nucleus</keyword>
<evidence type="ECO:0000256" key="7">
    <source>
        <dbReference type="ARBA" id="ARBA00024025"/>
    </source>
</evidence>
<sequence>PPHHNHQLNGLISPELRHLRASLKGKILGAEAAATPEGPENKRAGKTMGSGQQQQPPPPAAAPASQPAATTATAAAAAAKTAARNGLAGETGLEEEEQEEGDEGGEEEEEESLQLLSGSLAAACSLKGSGTDCQPEEDLTIRYVQYESELQMPDIMRLITKDLSEPYSIYTYRYFIHNWPQLCFLAMVGEECVGAIVCKLDMHKKMFRRGYIAMLAVDSKYRRKGIGTNLVKKAIYAMVEGDCDEVVLETEITNKSALKLYENLGFVRDKRLFRYYLNGVDALRLKLWLR</sequence>
<reference evidence="20 21" key="1">
    <citation type="submission" date="2019-09" db="EMBL/GenBank/DDBJ databases">
        <title>Bird 10,000 Genomes (B10K) Project - Family phase.</title>
        <authorList>
            <person name="Zhang G."/>
        </authorList>
    </citation>
    <scope>NUCLEOTIDE SEQUENCE [LARGE SCALE GENOMIC DNA]</scope>
    <source>
        <strain evidence="20">B10K-DU-001-01</strain>
        <tissue evidence="20">Muscle</tissue>
    </source>
</reference>
<evidence type="ECO:0000256" key="6">
    <source>
        <dbReference type="ARBA" id="ARBA00023315"/>
    </source>
</evidence>
<evidence type="ECO:0000256" key="8">
    <source>
        <dbReference type="ARBA" id="ARBA00050754"/>
    </source>
</evidence>
<evidence type="ECO:0000256" key="1">
    <source>
        <dbReference type="ARBA" id="ARBA00004123"/>
    </source>
</evidence>
<dbReference type="Pfam" id="PF00583">
    <property type="entry name" value="Acetyltransf_1"/>
    <property type="match status" value="1"/>
</dbReference>
<evidence type="ECO:0000256" key="5">
    <source>
        <dbReference type="ARBA" id="ARBA00023242"/>
    </source>
</evidence>
<feature type="compositionally biased region" description="Acidic residues" evidence="18">
    <location>
        <begin position="92"/>
        <end position="112"/>
    </location>
</feature>
<comment type="subcellular location">
    <subcellularLocation>
        <location evidence="2">Cytoplasm</location>
    </subcellularLocation>
    <subcellularLocation>
        <location evidence="1">Nucleus</location>
    </subcellularLocation>
</comment>
<comment type="catalytic activity">
    <reaction evidence="8">
        <text>N-terminal L-methionyl-L-isoleucyl-[protein] + acetyl-CoA = N-terminal N(alpha)-acetyl-L-methionyl-L-isoleucyl-[protein] + CoA + H(+)</text>
        <dbReference type="Rhea" id="RHEA:50524"/>
        <dbReference type="Rhea" id="RHEA-COMP:12713"/>
        <dbReference type="Rhea" id="RHEA-COMP:12714"/>
        <dbReference type="ChEBI" id="CHEBI:15378"/>
        <dbReference type="ChEBI" id="CHEBI:57287"/>
        <dbReference type="ChEBI" id="CHEBI:57288"/>
        <dbReference type="ChEBI" id="CHEBI:133379"/>
        <dbReference type="ChEBI" id="CHEBI:133380"/>
        <dbReference type="EC" id="2.3.1.256"/>
    </reaction>
</comment>
<dbReference type="GO" id="GO:0005634">
    <property type="term" value="C:nucleus"/>
    <property type="evidence" value="ECO:0007669"/>
    <property type="project" value="UniProtKB-SubCell"/>
</dbReference>
<feature type="compositionally biased region" description="Low complexity" evidence="18">
    <location>
        <begin position="29"/>
        <end position="38"/>
    </location>
</feature>
<protein>
    <recommendedName>
        <fullName evidence="14">N-alpha-acetyltransferase 30</fullName>
        <ecNumber evidence="13">2.3.1.256</ecNumber>
    </recommendedName>
    <alternativeName>
        <fullName evidence="17">N-acetyltransferase 12</fullName>
    </alternativeName>
    <alternativeName>
        <fullName evidence="15">N-acetyltransferase MAK3 homolog</fullName>
    </alternativeName>
    <alternativeName>
        <fullName evidence="16">NatC catalytic subunit</fullName>
    </alternativeName>
</protein>
<dbReference type="GO" id="GO:0120518">
    <property type="term" value="F:protein N-terminal-methionine acetyltransferase activity"/>
    <property type="evidence" value="ECO:0007669"/>
    <property type="project" value="UniProtKB-EC"/>
</dbReference>
<feature type="region of interest" description="Disordered" evidence="18">
    <location>
        <begin position="27"/>
        <end position="114"/>
    </location>
</feature>
<evidence type="ECO:0000256" key="9">
    <source>
        <dbReference type="ARBA" id="ARBA00051225"/>
    </source>
</evidence>
<evidence type="ECO:0000256" key="2">
    <source>
        <dbReference type="ARBA" id="ARBA00004496"/>
    </source>
</evidence>
<gene>
    <name evidence="20" type="primary">Naa30</name>
    <name evidence="20" type="ORF">CEPORN_R10213</name>
</gene>
<dbReference type="EMBL" id="VZRE01014417">
    <property type="protein sequence ID" value="NWU16897.1"/>
    <property type="molecule type" value="Genomic_DNA"/>
</dbReference>
<evidence type="ECO:0000256" key="16">
    <source>
        <dbReference type="ARBA" id="ARBA00078622"/>
    </source>
</evidence>
<comment type="catalytic activity">
    <reaction evidence="10">
        <text>N-terminal L-methionyl-L-tyrosyl-[protein] + acetyl-CoA = N-terminal N(alpha)-acetyl-L-methionyl-L-tyrosyl-[protein] + CoA + H(+)</text>
        <dbReference type="Rhea" id="RHEA:50532"/>
        <dbReference type="Rhea" id="RHEA-COMP:12717"/>
        <dbReference type="Rhea" id="RHEA-COMP:12718"/>
        <dbReference type="ChEBI" id="CHEBI:15378"/>
        <dbReference type="ChEBI" id="CHEBI:57287"/>
        <dbReference type="ChEBI" id="CHEBI:57288"/>
        <dbReference type="ChEBI" id="CHEBI:133384"/>
        <dbReference type="ChEBI" id="CHEBI:133385"/>
        <dbReference type="EC" id="2.3.1.256"/>
    </reaction>
</comment>
<dbReference type="InterPro" id="IPR000182">
    <property type="entry name" value="GNAT_dom"/>
</dbReference>
<dbReference type="PROSITE" id="PS51186">
    <property type="entry name" value="GNAT"/>
    <property type="match status" value="1"/>
</dbReference>